<evidence type="ECO:0000313" key="2">
    <source>
        <dbReference type="Proteomes" id="UP000054928"/>
    </source>
</evidence>
<sequence>MAMEPLPAAVMDTVFMEGLTYGPPKTEVFRQSLSTMEDAVMIAMREDYCQRQACGHSINPMKVVTAATRIPELMDLSAVTVRRQQVRCTDVNDSFTSPVFLHVRDEPRNTALVEMPPSQVITIAR</sequence>
<accession>A0A0N7L6N9</accession>
<evidence type="ECO:0000313" key="1">
    <source>
        <dbReference type="EMBL" id="CEG44803.1"/>
    </source>
</evidence>
<dbReference type="EMBL" id="CCYD01001336">
    <property type="protein sequence ID" value="CEG44803.1"/>
    <property type="molecule type" value="Genomic_DNA"/>
</dbReference>
<organism evidence="1 2">
    <name type="scientific">Plasmopara halstedii</name>
    <name type="common">Downy mildew of sunflower</name>
    <dbReference type="NCBI Taxonomy" id="4781"/>
    <lineage>
        <taxon>Eukaryota</taxon>
        <taxon>Sar</taxon>
        <taxon>Stramenopiles</taxon>
        <taxon>Oomycota</taxon>
        <taxon>Peronosporomycetes</taxon>
        <taxon>Peronosporales</taxon>
        <taxon>Peronosporaceae</taxon>
        <taxon>Plasmopara</taxon>
    </lineage>
</organism>
<keyword evidence="2" id="KW-1185">Reference proteome</keyword>
<dbReference type="RefSeq" id="XP_024581172.1">
    <property type="nucleotide sequence ID" value="XM_024730945.1"/>
</dbReference>
<dbReference type="OrthoDB" id="164966at2759"/>
<dbReference type="AlphaFoldDB" id="A0A0N7L6N9"/>
<reference evidence="2" key="1">
    <citation type="submission" date="2014-09" db="EMBL/GenBank/DDBJ databases">
        <authorList>
            <person name="Sharma Rahul"/>
            <person name="Thines Marco"/>
        </authorList>
    </citation>
    <scope>NUCLEOTIDE SEQUENCE [LARGE SCALE GENOMIC DNA]</scope>
</reference>
<name>A0A0N7L6N9_PLAHL</name>
<protein>
    <submittedName>
        <fullName evidence="1">Uncharacterized protein</fullName>
    </submittedName>
</protein>
<proteinExistence type="predicted"/>
<dbReference type="GeneID" id="36396194"/>
<dbReference type="Proteomes" id="UP000054928">
    <property type="component" value="Unassembled WGS sequence"/>
</dbReference>